<dbReference type="EMBL" id="AE016796">
    <property type="protein sequence ID" value="AAO07117.1"/>
    <property type="molecule type" value="Genomic_DNA"/>
</dbReference>
<dbReference type="AlphaFoldDB" id="A0A3Q0KXC0"/>
<sequence length="141" mass="16042">MALGNFDRASTANVSKSSRIDEGMTMSVTQIAISRLNKGAQALCTKRNVNLPVELGKCLYQPIETGVIFYKAAYLLDSRHSEYTSPVAKILFDALHGEWLFFQAKFDGDTFYWEPYYPLMKSDDLDSILEEIEHDPLACFW</sequence>
<reference evidence="1 2" key="3">
    <citation type="journal article" date="2011" name="Mol. Syst. Biol.">
        <title>Integrative genome-scale metabolic analysis of Vibrio vulnificus for drug targeting and discovery.</title>
        <authorList>
            <person name="Kim H.U."/>
            <person name="Kim S.Y."/>
            <person name="Jeong H."/>
            <person name="Kim T.Y."/>
            <person name="Kim J.J."/>
            <person name="Choy H.E."/>
            <person name="Yi K.Y."/>
            <person name="Rhee J.H."/>
            <person name="Lee S.Y."/>
        </authorList>
    </citation>
    <scope>NUCLEOTIDE SEQUENCE [LARGE SCALE GENOMIC DNA]</scope>
    <source>
        <strain evidence="1 2">CMCP6</strain>
    </source>
</reference>
<dbReference type="Proteomes" id="UP000002275">
    <property type="component" value="Chromosome II"/>
</dbReference>
<reference evidence="2" key="1">
    <citation type="submission" date="2002-12" db="EMBL/GenBank/DDBJ databases">
        <title>Complete genome sequence of Vibrio vulnificus CMCP6.</title>
        <authorList>
            <person name="Rhee J.H."/>
            <person name="Kim S.Y."/>
            <person name="Chung S.S."/>
            <person name="Kim J.J."/>
            <person name="Moon Y.H."/>
            <person name="Jeong H."/>
            <person name="Choy H.E."/>
        </authorList>
    </citation>
    <scope>NUCLEOTIDE SEQUENCE [LARGE SCALE GENOMIC DNA]</scope>
    <source>
        <strain evidence="2">CMCP6</strain>
    </source>
</reference>
<evidence type="ECO:0008006" key="3">
    <source>
        <dbReference type="Google" id="ProtNLM"/>
    </source>
</evidence>
<proteinExistence type="predicted"/>
<name>A0A3Q0KXC0_VIBVU</name>
<organism evidence="1 2">
    <name type="scientific">Vibrio vulnificus (strain CMCP6)</name>
    <dbReference type="NCBI Taxonomy" id="216895"/>
    <lineage>
        <taxon>Bacteria</taxon>
        <taxon>Pseudomonadati</taxon>
        <taxon>Pseudomonadota</taxon>
        <taxon>Gammaproteobacteria</taxon>
        <taxon>Vibrionales</taxon>
        <taxon>Vibrionaceae</taxon>
        <taxon>Vibrio</taxon>
    </lineage>
</organism>
<gene>
    <name evidence="1" type="ordered locus">VV2_0144</name>
</gene>
<reference evidence="1 2" key="2">
    <citation type="journal article" date="2003" name="Infect. Immun.">
        <title>Characterization and pathogenic significance of Vibrio vulnificus antigens preferentially expressed in septicemic patients.</title>
        <authorList>
            <person name="Kim Y.R."/>
            <person name="Lee S.E."/>
            <person name="Kim C.M."/>
            <person name="Kim S.Y."/>
            <person name="Shin E.K."/>
            <person name="Shin D.H."/>
            <person name="Chung S.S."/>
            <person name="Choy H.E."/>
            <person name="Progulske-Fox A."/>
            <person name="Hillman J.D."/>
            <person name="Handfield M."/>
            <person name="Rhee J.H."/>
        </authorList>
    </citation>
    <scope>NUCLEOTIDE SEQUENCE [LARGE SCALE GENOMIC DNA]</scope>
    <source>
        <strain evidence="1 2">CMCP6</strain>
    </source>
</reference>
<dbReference type="KEGG" id="vvu:VV2_0144"/>
<dbReference type="Pfam" id="PF11225">
    <property type="entry name" value="DUF3024"/>
    <property type="match status" value="1"/>
</dbReference>
<protein>
    <recommendedName>
        <fullName evidence="3">DUF3024 domain-containing protein</fullName>
    </recommendedName>
</protein>
<accession>A0A3Q0KXC0</accession>
<dbReference type="InterPro" id="IPR021388">
    <property type="entry name" value="DUF3024"/>
</dbReference>
<evidence type="ECO:0000313" key="1">
    <source>
        <dbReference type="EMBL" id="AAO07117.1"/>
    </source>
</evidence>
<evidence type="ECO:0000313" key="2">
    <source>
        <dbReference type="Proteomes" id="UP000002275"/>
    </source>
</evidence>